<feature type="compositionally biased region" description="Low complexity" evidence="1">
    <location>
        <begin position="404"/>
        <end position="426"/>
    </location>
</feature>
<dbReference type="Pfam" id="PF07786">
    <property type="entry name" value="HGSNAT_cat"/>
    <property type="match status" value="1"/>
</dbReference>
<evidence type="ECO:0000256" key="1">
    <source>
        <dbReference type="SAM" id="MobiDB-lite"/>
    </source>
</evidence>
<feature type="transmembrane region" description="Helical" evidence="2">
    <location>
        <begin position="88"/>
        <end position="107"/>
    </location>
</feature>
<feature type="compositionally biased region" description="Pro residues" evidence="1">
    <location>
        <begin position="427"/>
        <end position="439"/>
    </location>
</feature>
<proteinExistence type="predicted"/>
<feature type="transmembrane region" description="Helical" evidence="2">
    <location>
        <begin position="113"/>
        <end position="129"/>
    </location>
</feature>
<keyword evidence="5" id="KW-1185">Reference proteome</keyword>
<dbReference type="RefSeq" id="WP_255866373.1">
    <property type="nucleotide sequence ID" value="NZ_CP104263.1"/>
</dbReference>
<feature type="domain" description="Heparan-alpha-glucosaminide N-acetyltransferase catalytic" evidence="3">
    <location>
        <begin position="13"/>
        <end position="209"/>
    </location>
</feature>
<evidence type="ECO:0000313" key="4">
    <source>
        <dbReference type="EMBL" id="MCQ1951295.1"/>
    </source>
</evidence>
<dbReference type="EMBL" id="JANFLP010000016">
    <property type="protein sequence ID" value="MCQ1951295.1"/>
    <property type="molecule type" value="Genomic_DNA"/>
</dbReference>
<feature type="transmembrane region" description="Helical" evidence="2">
    <location>
        <begin position="176"/>
        <end position="201"/>
    </location>
</feature>
<dbReference type="Proteomes" id="UP001206924">
    <property type="component" value="Unassembled WGS sequence"/>
</dbReference>
<protein>
    <submittedName>
        <fullName evidence="4">Heparan-alpha-glucosaminide N-acetyltransferase domain-containing protein</fullName>
    </submittedName>
</protein>
<gene>
    <name evidence="4" type="ORF">NNX28_15355</name>
</gene>
<feature type="transmembrane region" description="Helical" evidence="2">
    <location>
        <begin position="134"/>
        <end position="156"/>
    </location>
</feature>
<keyword evidence="2" id="KW-0812">Transmembrane</keyword>
<feature type="transmembrane region" description="Helical" evidence="2">
    <location>
        <begin position="20"/>
        <end position="38"/>
    </location>
</feature>
<evidence type="ECO:0000259" key="3">
    <source>
        <dbReference type="Pfam" id="PF07786"/>
    </source>
</evidence>
<dbReference type="InterPro" id="IPR052529">
    <property type="entry name" value="Bact_Transport_Assoc"/>
</dbReference>
<dbReference type="InterPro" id="IPR012429">
    <property type="entry name" value="HGSNAT_cat"/>
</dbReference>
<accession>A0ABT1NU81</accession>
<comment type="caution">
    <text evidence="4">The sequence shown here is derived from an EMBL/GenBank/DDBJ whole genome shotgun (WGS) entry which is preliminary data.</text>
</comment>
<reference evidence="4 5" key="1">
    <citation type="submission" date="2022-07" db="EMBL/GenBank/DDBJ databases">
        <title>Novel species in genus Arthrobacter.</title>
        <authorList>
            <person name="Liu Y."/>
        </authorList>
    </citation>
    <scope>NUCLEOTIDE SEQUENCE [LARGE SCALE GENOMIC DNA]</scope>
    <source>
        <strain evidence="5">zg-Y859</strain>
    </source>
</reference>
<dbReference type="PANTHER" id="PTHR30590">
    <property type="entry name" value="INNER MEMBRANE PROTEIN"/>
    <property type="match status" value="1"/>
</dbReference>
<dbReference type="PANTHER" id="PTHR30590:SF2">
    <property type="entry name" value="INNER MEMBRANE PROTEIN"/>
    <property type="match status" value="1"/>
</dbReference>
<feature type="region of interest" description="Disordered" evidence="1">
    <location>
        <begin position="393"/>
        <end position="451"/>
    </location>
</feature>
<name>A0ABT1NU81_9MICC</name>
<feature type="transmembrane region" description="Helical" evidence="2">
    <location>
        <begin position="213"/>
        <end position="234"/>
    </location>
</feature>
<sequence length="451" mass="47435">MSGSSQAAVGKRRVTGVDAARGAALIAMMAIHILPAWNEEFAPTLTWLLFAGRGAALFALLAGISLAFMSGGKHPPRGRKMAAARYGLAVRAALITVIGLFLGYLAVNAQVILVYYGVMFLLALPLLGLRVRTLLVLAAGIAAAAPVLMQVTRDWLPDMGGVEPNFSTLVEAPGGVIGQVLLSGTYPALPWMAYVCVGLAIGRLDLAERAVQIRLLVAGVALALATAVLSALILGPIGGRQQLVDATSEWTSAPEEIVGDILIWGPDPVLPTDSWWWLASLAPYSSTPLVLANTIGTSAAFLGVLLLGGARGRFLWPLALLGKMTLTLYSLHLILLATGLLADQPVPAMILQLVIISAFASIWLRYAAQGPLEKGVAEASKWARNKYLARLGDPRESRTSPINPAAAGTTTEPPAPSSSEPRGVAYPPAPSYPPAPPVPEGRARHRARQRS</sequence>
<keyword evidence="2" id="KW-1133">Transmembrane helix</keyword>
<evidence type="ECO:0000313" key="5">
    <source>
        <dbReference type="Proteomes" id="UP001206924"/>
    </source>
</evidence>
<keyword evidence="2" id="KW-0472">Membrane</keyword>
<feature type="transmembrane region" description="Helical" evidence="2">
    <location>
        <begin position="348"/>
        <end position="366"/>
    </location>
</feature>
<organism evidence="4 5">
    <name type="scientific">Arthrobacter jinronghuae</name>
    <dbReference type="NCBI Taxonomy" id="2964609"/>
    <lineage>
        <taxon>Bacteria</taxon>
        <taxon>Bacillati</taxon>
        <taxon>Actinomycetota</taxon>
        <taxon>Actinomycetes</taxon>
        <taxon>Micrococcales</taxon>
        <taxon>Micrococcaceae</taxon>
        <taxon>Arthrobacter</taxon>
    </lineage>
</organism>
<feature type="transmembrane region" description="Helical" evidence="2">
    <location>
        <begin position="289"/>
        <end position="308"/>
    </location>
</feature>
<feature type="transmembrane region" description="Helical" evidence="2">
    <location>
        <begin position="44"/>
        <end position="68"/>
    </location>
</feature>
<evidence type="ECO:0000256" key="2">
    <source>
        <dbReference type="SAM" id="Phobius"/>
    </source>
</evidence>
<feature type="transmembrane region" description="Helical" evidence="2">
    <location>
        <begin position="320"/>
        <end position="342"/>
    </location>
</feature>